<dbReference type="HAMAP" id="MF_01080">
    <property type="entry name" value="TruB_bact"/>
    <property type="match status" value="1"/>
</dbReference>
<organism evidence="8 9">
    <name type="scientific">Phototrophicus methaneseepsis</name>
    <dbReference type="NCBI Taxonomy" id="2710758"/>
    <lineage>
        <taxon>Bacteria</taxon>
        <taxon>Bacillati</taxon>
        <taxon>Chloroflexota</taxon>
        <taxon>Candidatus Thermofontia</taxon>
        <taxon>Phototrophicales</taxon>
        <taxon>Phototrophicaceae</taxon>
        <taxon>Phototrophicus</taxon>
    </lineage>
</organism>
<proteinExistence type="inferred from homology"/>
<dbReference type="InterPro" id="IPR014780">
    <property type="entry name" value="tRNA_psdUridine_synth_TruB"/>
</dbReference>
<dbReference type="GO" id="GO:0031119">
    <property type="term" value="P:tRNA pseudouridine synthesis"/>
    <property type="evidence" value="ECO:0007669"/>
    <property type="project" value="UniProtKB-UniRule"/>
</dbReference>
<dbReference type="PANTHER" id="PTHR13767:SF2">
    <property type="entry name" value="PSEUDOURIDYLATE SYNTHASE TRUB1"/>
    <property type="match status" value="1"/>
</dbReference>
<comment type="catalytic activity">
    <reaction evidence="1 5">
        <text>uridine(55) in tRNA = pseudouridine(55) in tRNA</text>
        <dbReference type="Rhea" id="RHEA:42532"/>
        <dbReference type="Rhea" id="RHEA-COMP:10101"/>
        <dbReference type="Rhea" id="RHEA-COMP:10102"/>
        <dbReference type="ChEBI" id="CHEBI:65314"/>
        <dbReference type="ChEBI" id="CHEBI:65315"/>
        <dbReference type="EC" id="5.4.99.25"/>
    </reaction>
</comment>
<comment type="similarity">
    <text evidence="2 5">Belongs to the pseudouridine synthase TruB family. Type 1 subfamily.</text>
</comment>
<evidence type="ECO:0000259" key="6">
    <source>
        <dbReference type="Pfam" id="PF01509"/>
    </source>
</evidence>
<dbReference type="EMBL" id="CP062983">
    <property type="protein sequence ID" value="QPC81566.1"/>
    <property type="molecule type" value="Genomic_DNA"/>
</dbReference>
<dbReference type="NCBIfam" id="TIGR00431">
    <property type="entry name" value="TruB"/>
    <property type="match status" value="1"/>
</dbReference>
<dbReference type="InterPro" id="IPR002501">
    <property type="entry name" value="PsdUridine_synth_N"/>
</dbReference>
<evidence type="ECO:0000259" key="7">
    <source>
        <dbReference type="Pfam" id="PF16198"/>
    </source>
</evidence>
<protein>
    <recommendedName>
        <fullName evidence="5">tRNA pseudouridine synthase B</fullName>
        <ecNumber evidence="5">5.4.99.25</ecNumber>
    </recommendedName>
    <alternativeName>
        <fullName evidence="5">tRNA pseudouridine(55) synthase</fullName>
        <shortName evidence="5">Psi55 synthase</shortName>
    </alternativeName>
    <alternativeName>
        <fullName evidence="5">tRNA pseudouridylate synthase</fullName>
    </alternativeName>
    <alternativeName>
        <fullName evidence="5">tRNA-uridine isomerase</fullName>
    </alternativeName>
</protein>
<evidence type="ECO:0000256" key="1">
    <source>
        <dbReference type="ARBA" id="ARBA00000385"/>
    </source>
</evidence>
<evidence type="ECO:0000256" key="2">
    <source>
        <dbReference type="ARBA" id="ARBA00005642"/>
    </source>
</evidence>
<dbReference type="CDD" id="cd02573">
    <property type="entry name" value="PseudoU_synth_EcTruB"/>
    <property type="match status" value="1"/>
</dbReference>
<evidence type="ECO:0000256" key="5">
    <source>
        <dbReference type="HAMAP-Rule" id="MF_01080"/>
    </source>
</evidence>
<dbReference type="EC" id="5.4.99.25" evidence="5"/>
<feature type="active site" description="Nucleophile" evidence="5">
    <location>
        <position position="49"/>
    </location>
</feature>
<dbReference type="KEGG" id="pmet:G4Y79_17990"/>
<evidence type="ECO:0000313" key="8">
    <source>
        <dbReference type="EMBL" id="QPC81566.1"/>
    </source>
</evidence>
<dbReference type="Pfam" id="PF01509">
    <property type="entry name" value="TruB_N"/>
    <property type="match status" value="1"/>
</dbReference>
<dbReference type="GO" id="GO:0003723">
    <property type="term" value="F:RNA binding"/>
    <property type="evidence" value="ECO:0007669"/>
    <property type="project" value="InterPro"/>
</dbReference>
<reference evidence="8 9" key="1">
    <citation type="submission" date="2020-02" db="EMBL/GenBank/DDBJ databases">
        <authorList>
            <person name="Zheng R.K."/>
            <person name="Sun C.M."/>
        </authorList>
    </citation>
    <scope>NUCLEOTIDE SEQUENCE [LARGE SCALE GENOMIC DNA]</scope>
    <source>
        <strain evidence="9">rifampicinis</strain>
    </source>
</reference>
<dbReference type="RefSeq" id="WP_195169638.1">
    <property type="nucleotide sequence ID" value="NZ_CP062983.1"/>
</dbReference>
<feature type="domain" description="Pseudouridine synthase II N-terminal" evidence="6">
    <location>
        <begin position="35"/>
        <end position="182"/>
    </location>
</feature>
<name>A0A7S8E735_9CHLR</name>
<dbReference type="GO" id="GO:1990481">
    <property type="term" value="P:mRNA pseudouridine synthesis"/>
    <property type="evidence" value="ECO:0007669"/>
    <property type="project" value="TreeGrafter"/>
</dbReference>
<keyword evidence="4 5" id="KW-0413">Isomerase</keyword>
<accession>A0A7S8E735</accession>
<gene>
    <name evidence="5 8" type="primary">truB</name>
    <name evidence="8" type="ORF">G4Y79_17990</name>
</gene>
<keyword evidence="3 5" id="KW-0819">tRNA processing</keyword>
<sequence>MSDDAHAYYGFLNINKPTGMTSHDVVARVRRILRAATGSKKVGHAGTLDPMATGVLVLCLQQATRLSEYAMRSTKVYRAEVHFGITTDSYDAEGAITAERDASHLTQAEVEAALLPFIGDIDQVPPMYSAIKKDGKKLYELARQGKSVEVEARPVTIHHIVLVRWQAPKATLLVTCSPGTYIRSLAYDLGEQLGVGAHLSGLVRERSGGFNLANAVSLDDLLEDEDWQRHIISPEVAFADEPALHLSEEAWQDVLYGRFLPRESDDLPEEIFAYTPAGQLGAILCQRGQNWKPHKVLLPQE</sequence>
<comment type="function">
    <text evidence="5">Responsible for synthesis of pseudouridine from uracil-55 in the psi GC loop of transfer RNAs.</text>
</comment>
<dbReference type="AlphaFoldDB" id="A0A7S8E735"/>
<dbReference type="FunFam" id="3.30.2350.10:FF:000011">
    <property type="entry name" value="tRNA pseudouridine synthase B"/>
    <property type="match status" value="1"/>
</dbReference>
<evidence type="ECO:0000313" key="9">
    <source>
        <dbReference type="Proteomes" id="UP000594468"/>
    </source>
</evidence>
<dbReference type="InterPro" id="IPR032819">
    <property type="entry name" value="TruB_C"/>
</dbReference>
<dbReference type="PANTHER" id="PTHR13767">
    <property type="entry name" value="TRNA-PSEUDOURIDINE SYNTHASE"/>
    <property type="match status" value="1"/>
</dbReference>
<dbReference type="Gene3D" id="3.30.2350.10">
    <property type="entry name" value="Pseudouridine synthase"/>
    <property type="match status" value="1"/>
</dbReference>
<dbReference type="GO" id="GO:0160148">
    <property type="term" value="F:tRNA pseudouridine(55) synthase activity"/>
    <property type="evidence" value="ECO:0007669"/>
    <property type="project" value="UniProtKB-EC"/>
</dbReference>
<feature type="domain" description="tRNA pseudouridylate synthase B C-terminal" evidence="7">
    <location>
        <begin position="183"/>
        <end position="234"/>
    </location>
</feature>
<dbReference type="InterPro" id="IPR020103">
    <property type="entry name" value="PsdUridine_synth_cat_dom_sf"/>
</dbReference>
<evidence type="ECO:0000256" key="3">
    <source>
        <dbReference type="ARBA" id="ARBA00022694"/>
    </source>
</evidence>
<keyword evidence="9" id="KW-1185">Reference proteome</keyword>
<evidence type="ECO:0000256" key="4">
    <source>
        <dbReference type="ARBA" id="ARBA00023235"/>
    </source>
</evidence>
<dbReference type="SUPFAM" id="SSF55120">
    <property type="entry name" value="Pseudouridine synthase"/>
    <property type="match status" value="1"/>
</dbReference>
<dbReference type="Proteomes" id="UP000594468">
    <property type="component" value="Chromosome"/>
</dbReference>
<dbReference type="Pfam" id="PF16198">
    <property type="entry name" value="TruB_C_2"/>
    <property type="match status" value="1"/>
</dbReference>